<dbReference type="Gene3D" id="1.20.1250.20">
    <property type="entry name" value="MFS general substrate transporter like domains"/>
    <property type="match status" value="2"/>
</dbReference>
<dbReference type="InterPro" id="IPR010839">
    <property type="entry name" value="AtuA_N"/>
</dbReference>
<keyword evidence="3 6" id="KW-0812">Transmembrane</keyword>
<dbReference type="SUPFAM" id="SSF103473">
    <property type="entry name" value="MFS general substrate transporter"/>
    <property type="match status" value="1"/>
</dbReference>
<dbReference type="OrthoDB" id="2962993at2759"/>
<keyword evidence="9" id="KW-1185">Reference proteome</keyword>
<feature type="transmembrane region" description="Helical" evidence="6">
    <location>
        <begin position="27"/>
        <end position="47"/>
    </location>
</feature>
<sequence length="532" mass="58883">MALTVFFFPYALFEVPSDIVLKLMRPSHWLTLLIVAWGTVVTLQGIVRSYEHLIVARVLIGVTEAGFFPAATYLSTTWYCRWELQTRMAIFFSAASLAGGFSGLLAFGIQHLDGVGGLSGWRWIFIIEGILTVLVGVFIAWILPDGPRSASFLTAEEKCFLFARMQHEIGLSDGEGDNHDQKFDWKFLWSAMADWKIYLAVIIYWGNSISVYGFSFAAPTIIRELGYTSAQAQLLTIPIYLFGACSTIFFARLADRRKTRWVFIVIPFCIALVGYVGGLYPSIIGCISWVGNNLAPYFKRAIGMALLMTVGNLGGAVGSNIFVEDQAPQYWLGYGLSAGIILAAIISTVILQVSLKCINAKRAEMSEVDVCNRFTAGPLYYNSDVVARLDGIEILQSGKGRVLVTGVKGIKPPPTTKVGIAAKGGYQAEGHYFLVGLDIEEKAHMVETQVRHLLYESRFHCLKFRINGRCPEDPRSQDAATIDLRISAQARNEEDLALGNFFRPVSDVKMQGYPGATFGVDARQAQPKPYYE</sequence>
<dbReference type="HOGENOM" id="CLU_512106_0_0_1"/>
<evidence type="ECO:0000313" key="9">
    <source>
        <dbReference type="Proteomes" id="UP000008698"/>
    </source>
</evidence>
<evidence type="ECO:0000256" key="1">
    <source>
        <dbReference type="ARBA" id="ARBA00004141"/>
    </source>
</evidence>
<keyword evidence="4 6" id="KW-1133">Transmembrane helix</keyword>
<dbReference type="eggNOG" id="KOG2533">
    <property type="taxonomic scope" value="Eukaryota"/>
</dbReference>
<name>C9SMR6_VERA1</name>
<dbReference type="PANTHER" id="PTHR43791:SF18">
    <property type="entry name" value="NICOTINIC ACID TRANSPORTER TNA1, PUTATIVE (AFU_ORTHOLOGUE AFUA_3G03820)-RELATED"/>
    <property type="match status" value="1"/>
</dbReference>
<keyword evidence="5 6" id="KW-0472">Membrane</keyword>
<reference evidence="9" key="1">
    <citation type="journal article" date="2011" name="PLoS Pathog.">
        <title>Comparative genomics yields insights into niche adaptation of plant vascular wilt pathogens.</title>
        <authorList>
            <person name="Klosterman S.J."/>
            <person name="Subbarao K.V."/>
            <person name="Kang S."/>
            <person name="Veronese P."/>
            <person name="Gold S.E."/>
            <person name="Thomma B.P.H.J."/>
            <person name="Chen Z."/>
            <person name="Henrissat B."/>
            <person name="Lee Y.-H."/>
            <person name="Park J."/>
            <person name="Garcia-Pedrajas M.D."/>
            <person name="Barbara D.J."/>
            <person name="Anchieta A."/>
            <person name="de Jonge R."/>
            <person name="Santhanam P."/>
            <person name="Maruthachalam K."/>
            <person name="Atallah Z."/>
            <person name="Amyotte S.G."/>
            <person name="Paz Z."/>
            <person name="Inderbitzin P."/>
            <person name="Hayes R.J."/>
            <person name="Heiman D.I."/>
            <person name="Young S."/>
            <person name="Zeng Q."/>
            <person name="Engels R."/>
            <person name="Galagan J."/>
            <person name="Cuomo C.A."/>
            <person name="Dobinson K.F."/>
            <person name="Ma L.-J."/>
        </authorList>
    </citation>
    <scope>NUCLEOTIDE SEQUENCE [LARGE SCALE GENOMIC DNA]</scope>
    <source>
        <strain evidence="9">VaMs.102 / ATCC MYA-4576 / FGSC 10136</strain>
    </source>
</reference>
<evidence type="ECO:0000313" key="8">
    <source>
        <dbReference type="EMBL" id="EEY20081.1"/>
    </source>
</evidence>
<dbReference type="GO" id="GO:0022857">
    <property type="term" value="F:transmembrane transporter activity"/>
    <property type="evidence" value="ECO:0007669"/>
    <property type="project" value="InterPro"/>
</dbReference>
<evidence type="ECO:0000256" key="3">
    <source>
        <dbReference type="ARBA" id="ARBA00022692"/>
    </source>
</evidence>
<dbReference type="AlphaFoldDB" id="C9SMR6"/>
<feature type="transmembrane region" description="Helical" evidence="6">
    <location>
        <begin position="54"/>
        <end position="76"/>
    </location>
</feature>
<dbReference type="GO" id="GO:0016020">
    <property type="term" value="C:membrane"/>
    <property type="evidence" value="ECO:0007669"/>
    <property type="project" value="UniProtKB-SubCell"/>
</dbReference>
<feature type="transmembrane region" description="Helical" evidence="6">
    <location>
        <begin position="334"/>
        <end position="355"/>
    </location>
</feature>
<dbReference type="EMBL" id="DS985220">
    <property type="protein sequence ID" value="EEY20081.1"/>
    <property type="molecule type" value="Genomic_DNA"/>
</dbReference>
<dbReference type="RefSeq" id="XP_003003748.1">
    <property type="nucleotide sequence ID" value="XM_003003702.1"/>
</dbReference>
<protein>
    <submittedName>
        <fullName evidence="8">Inner membrane transport protein yfaV</fullName>
    </submittedName>
</protein>
<feature type="transmembrane region" description="Helical" evidence="6">
    <location>
        <begin position="197"/>
        <end position="222"/>
    </location>
</feature>
<dbReference type="KEGG" id="val:VDBG_06190"/>
<evidence type="ECO:0000259" key="7">
    <source>
        <dbReference type="Pfam" id="PF07287"/>
    </source>
</evidence>
<dbReference type="InterPro" id="IPR036259">
    <property type="entry name" value="MFS_trans_sf"/>
</dbReference>
<evidence type="ECO:0000256" key="4">
    <source>
        <dbReference type="ARBA" id="ARBA00022989"/>
    </source>
</evidence>
<dbReference type="Proteomes" id="UP000008698">
    <property type="component" value="Unassembled WGS sequence"/>
</dbReference>
<gene>
    <name evidence="8" type="ORF">VDBG_06190</name>
</gene>
<dbReference type="OMA" id="RPKWYIS"/>
<comment type="subcellular location">
    <subcellularLocation>
        <location evidence="1">Membrane</location>
        <topology evidence="1">Multi-pass membrane protein</topology>
    </subcellularLocation>
</comment>
<accession>C9SMR6</accession>
<feature type="transmembrane region" description="Helical" evidence="6">
    <location>
        <begin position="88"/>
        <end position="109"/>
    </location>
</feature>
<feature type="transmembrane region" description="Helical" evidence="6">
    <location>
        <begin position="260"/>
        <end position="280"/>
    </location>
</feature>
<organism evidence="9">
    <name type="scientific">Verticillium alfalfae (strain VaMs.102 / ATCC MYA-4576 / FGSC 10136)</name>
    <name type="common">Verticillium wilt of alfalfa</name>
    <name type="synonym">Verticillium albo-atrum</name>
    <dbReference type="NCBI Taxonomy" id="526221"/>
    <lineage>
        <taxon>Eukaryota</taxon>
        <taxon>Fungi</taxon>
        <taxon>Dikarya</taxon>
        <taxon>Ascomycota</taxon>
        <taxon>Pezizomycotina</taxon>
        <taxon>Sordariomycetes</taxon>
        <taxon>Hypocreomycetidae</taxon>
        <taxon>Glomerellales</taxon>
        <taxon>Plectosphaerellaceae</taxon>
        <taxon>Verticillium</taxon>
    </lineage>
</organism>
<proteinExistence type="predicted"/>
<dbReference type="GeneID" id="9534931"/>
<feature type="transmembrane region" description="Helical" evidence="6">
    <location>
        <begin position="301"/>
        <end position="322"/>
    </location>
</feature>
<feature type="domain" description="Acyclic terpene utilisation N-terminal" evidence="7">
    <location>
        <begin position="376"/>
        <end position="532"/>
    </location>
</feature>
<evidence type="ECO:0000256" key="6">
    <source>
        <dbReference type="SAM" id="Phobius"/>
    </source>
</evidence>
<dbReference type="Pfam" id="PF07287">
    <property type="entry name" value="AtuA"/>
    <property type="match status" value="1"/>
</dbReference>
<dbReference type="PANTHER" id="PTHR43791">
    <property type="entry name" value="PERMEASE-RELATED"/>
    <property type="match status" value="1"/>
</dbReference>
<keyword evidence="2" id="KW-0813">Transport</keyword>
<dbReference type="Pfam" id="PF07690">
    <property type="entry name" value="MFS_1"/>
    <property type="match status" value="1"/>
</dbReference>
<feature type="transmembrane region" description="Helical" evidence="6">
    <location>
        <begin position="121"/>
        <end position="143"/>
    </location>
</feature>
<evidence type="ECO:0000256" key="5">
    <source>
        <dbReference type="ARBA" id="ARBA00023136"/>
    </source>
</evidence>
<dbReference type="InterPro" id="IPR011701">
    <property type="entry name" value="MFS"/>
</dbReference>
<feature type="transmembrane region" description="Helical" evidence="6">
    <location>
        <begin position="234"/>
        <end position="254"/>
    </location>
</feature>
<evidence type="ECO:0000256" key="2">
    <source>
        <dbReference type="ARBA" id="ARBA00022448"/>
    </source>
</evidence>